<dbReference type="PATRIC" id="fig|456.5.peg.264"/>
<keyword evidence="3" id="KW-1185">Reference proteome</keyword>
<dbReference type="OrthoDB" id="5637501at2"/>
<keyword evidence="1" id="KW-0812">Transmembrane</keyword>
<dbReference type="EMBL" id="LNYJ01000003">
    <property type="protein sequence ID" value="KTD19025.1"/>
    <property type="molecule type" value="Genomic_DNA"/>
</dbReference>
<feature type="transmembrane region" description="Helical" evidence="1">
    <location>
        <begin position="105"/>
        <end position="130"/>
    </location>
</feature>
<sequence length="136" mass="15295">MFSRFFHSYFLAQIVGMYFLIMAIIMLARVNFYRRIITGLTGNYGTIVVAASFALIVGLIMVLTHNFWLWTPHVMVTIVGWLILIKAILWLSIPDTMAAISKQVFNGVGYYVAVAIMAIIAIILLTSGFYPLNPNL</sequence>
<name>A0A0W0VFY8_9GAMM</name>
<dbReference type="Proteomes" id="UP000055035">
    <property type="component" value="Unassembled WGS sequence"/>
</dbReference>
<dbReference type="STRING" id="456.Ljor_0248"/>
<comment type="caution">
    <text evidence="2">The sequence shown here is derived from an EMBL/GenBank/DDBJ whole genome shotgun (WGS) entry which is preliminary data.</text>
</comment>
<evidence type="ECO:0000256" key="1">
    <source>
        <dbReference type="SAM" id="Phobius"/>
    </source>
</evidence>
<accession>A0A0W0VFY8</accession>
<dbReference type="AlphaFoldDB" id="A0A0W0VFY8"/>
<proteinExistence type="predicted"/>
<protein>
    <submittedName>
        <fullName evidence="2">Integral membrane protein (PIN domain superfamily)</fullName>
    </submittedName>
</protein>
<keyword evidence="1" id="KW-1133">Transmembrane helix</keyword>
<dbReference type="RefSeq" id="WP_058469830.1">
    <property type="nucleotide sequence ID" value="NZ_CAAAIC010000005.1"/>
</dbReference>
<gene>
    <name evidence="2" type="ORF">Ljor_0248</name>
</gene>
<feature type="transmembrane region" description="Helical" evidence="1">
    <location>
        <begin position="6"/>
        <end position="32"/>
    </location>
</feature>
<reference evidence="2 3" key="1">
    <citation type="submission" date="2015-11" db="EMBL/GenBank/DDBJ databases">
        <title>Genomic analysis of 38 Legionella species identifies large and diverse effector repertoires.</title>
        <authorList>
            <person name="Burstein D."/>
            <person name="Amaro F."/>
            <person name="Zusman T."/>
            <person name="Lifshitz Z."/>
            <person name="Cohen O."/>
            <person name="Gilbert J.A."/>
            <person name="Pupko T."/>
            <person name="Shuman H.A."/>
            <person name="Segal G."/>
        </authorList>
    </citation>
    <scope>NUCLEOTIDE SEQUENCE [LARGE SCALE GENOMIC DNA]</scope>
    <source>
        <strain evidence="2 3">BL-540</strain>
    </source>
</reference>
<organism evidence="2 3">
    <name type="scientific">Legionella jordanis</name>
    <dbReference type="NCBI Taxonomy" id="456"/>
    <lineage>
        <taxon>Bacteria</taxon>
        <taxon>Pseudomonadati</taxon>
        <taxon>Pseudomonadota</taxon>
        <taxon>Gammaproteobacteria</taxon>
        <taxon>Legionellales</taxon>
        <taxon>Legionellaceae</taxon>
        <taxon>Legionella</taxon>
    </lineage>
</organism>
<feature type="transmembrane region" description="Helical" evidence="1">
    <location>
        <begin position="74"/>
        <end position="93"/>
    </location>
</feature>
<feature type="transmembrane region" description="Helical" evidence="1">
    <location>
        <begin position="44"/>
        <end position="68"/>
    </location>
</feature>
<keyword evidence="1" id="KW-0472">Membrane</keyword>
<evidence type="ECO:0000313" key="2">
    <source>
        <dbReference type="EMBL" id="KTD19025.1"/>
    </source>
</evidence>
<evidence type="ECO:0000313" key="3">
    <source>
        <dbReference type="Proteomes" id="UP000055035"/>
    </source>
</evidence>